<proteinExistence type="predicted"/>
<accession>A0A8H6GM80</accession>
<dbReference type="AlphaFoldDB" id="A0A8H6GM80"/>
<evidence type="ECO:0000256" key="2">
    <source>
        <dbReference type="ARBA" id="ARBA00023242"/>
    </source>
</evidence>
<gene>
    <name evidence="3" type="ORF">HZS61_016373</name>
</gene>
<sequence>METARRVWWYLIGTDAMISRFPGPHEGTYLINPRQMNVRKPLNADDEDLVEGQELRVRLAEVVRNFTDRVPLTNSSNPDVHSYDLVLEVDAAIGQFIEDLPPFLKFNTDEPQQLPATDTHKKPGLIIQRHVMNVFVHGQRCKLHLPYLARGAVEPTTPAREGSYNF</sequence>
<organism evidence="3 4">
    <name type="scientific">Fusarium oxysporum f. sp. conglutinans</name>
    <dbReference type="NCBI Taxonomy" id="100902"/>
    <lineage>
        <taxon>Eukaryota</taxon>
        <taxon>Fungi</taxon>
        <taxon>Dikarya</taxon>
        <taxon>Ascomycota</taxon>
        <taxon>Pezizomycotina</taxon>
        <taxon>Sordariomycetes</taxon>
        <taxon>Hypocreomycetidae</taxon>
        <taxon>Hypocreales</taxon>
        <taxon>Nectriaceae</taxon>
        <taxon>Fusarium</taxon>
        <taxon>Fusarium oxysporum species complex</taxon>
    </lineage>
</organism>
<reference evidence="3" key="1">
    <citation type="journal article" date="2020" name="bioRxiv">
        <title>A chromosome-scale genome assembly for the Fusarium oxysporum strain Fo5176 to establish a model Arabidopsis-fungal pathosystem.</title>
        <authorList>
            <person name="Fokkens L."/>
            <person name="Guo L."/>
            <person name="Dora S."/>
            <person name="Wang B."/>
            <person name="Ye K."/>
            <person name="Sanchez-Rodriguez C."/>
            <person name="Croll D."/>
        </authorList>
    </citation>
    <scope>NUCLEOTIDE SEQUENCE [LARGE SCALE GENOMIC DNA]</scope>
    <source>
        <strain evidence="3">Fo5176</strain>
    </source>
</reference>
<dbReference type="GO" id="GO:0005634">
    <property type="term" value="C:nucleus"/>
    <property type="evidence" value="ECO:0007669"/>
    <property type="project" value="UniProtKB-SubCell"/>
</dbReference>
<dbReference type="PANTHER" id="PTHR31001:SF90">
    <property type="entry name" value="CENTROMERE DNA-BINDING PROTEIN COMPLEX CBF3 SUBUNIT B"/>
    <property type="match status" value="1"/>
</dbReference>
<dbReference type="CDD" id="cd12148">
    <property type="entry name" value="fungal_TF_MHR"/>
    <property type="match status" value="1"/>
</dbReference>
<evidence type="ECO:0000313" key="4">
    <source>
        <dbReference type="Proteomes" id="UP000593570"/>
    </source>
</evidence>
<dbReference type="Proteomes" id="UP000593570">
    <property type="component" value="Unassembled WGS sequence"/>
</dbReference>
<evidence type="ECO:0008006" key="5">
    <source>
        <dbReference type="Google" id="ProtNLM"/>
    </source>
</evidence>
<protein>
    <recommendedName>
        <fullName evidence="5">Transcription factor domain-containing protein</fullName>
    </recommendedName>
</protein>
<comment type="subcellular location">
    <subcellularLocation>
        <location evidence="1">Nucleus</location>
    </subcellularLocation>
</comment>
<dbReference type="EMBL" id="JACDXP010000008">
    <property type="protein sequence ID" value="KAF6519956.1"/>
    <property type="molecule type" value="Genomic_DNA"/>
</dbReference>
<name>A0A8H6GM80_FUSOX</name>
<evidence type="ECO:0000256" key="1">
    <source>
        <dbReference type="ARBA" id="ARBA00004123"/>
    </source>
</evidence>
<dbReference type="PANTHER" id="PTHR31001">
    <property type="entry name" value="UNCHARACTERIZED TRANSCRIPTIONAL REGULATORY PROTEIN"/>
    <property type="match status" value="1"/>
</dbReference>
<evidence type="ECO:0000313" key="3">
    <source>
        <dbReference type="EMBL" id="KAF6519956.1"/>
    </source>
</evidence>
<keyword evidence="2" id="KW-0539">Nucleus</keyword>
<comment type="caution">
    <text evidence="3">The sequence shown here is derived from an EMBL/GenBank/DDBJ whole genome shotgun (WGS) entry which is preliminary data.</text>
</comment>
<dbReference type="InterPro" id="IPR050613">
    <property type="entry name" value="Sec_Metabolite_Reg"/>
</dbReference>